<keyword evidence="3 7" id="KW-0812">Transmembrane</keyword>
<evidence type="ECO:0000256" key="3">
    <source>
        <dbReference type="ARBA" id="ARBA00022692"/>
    </source>
</evidence>
<evidence type="ECO:0000256" key="7">
    <source>
        <dbReference type="SAM" id="Phobius"/>
    </source>
</evidence>
<comment type="subcellular location">
    <subcellularLocation>
        <location evidence="1">Membrane</location>
        <topology evidence="1">Multi-pass membrane protein</topology>
    </subcellularLocation>
</comment>
<dbReference type="Pfam" id="PF01569">
    <property type="entry name" value="PAP2"/>
    <property type="match status" value="1"/>
</dbReference>
<dbReference type="SUPFAM" id="SSF48317">
    <property type="entry name" value="Acid phosphatase/Vanadium-dependent haloperoxidase"/>
    <property type="match status" value="2"/>
</dbReference>
<evidence type="ECO:0000259" key="8">
    <source>
        <dbReference type="SMART" id="SM00014"/>
    </source>
</evidence>
<dbReference type="Gene3D" id="1.20.144.10">
    <property type="entry name" value="Phosphatidic acid phosphatase type 2/haloperoxidase"/>
    <property type="match status" value="1"/>
</dbReference>
<dbReference type="SMART" id="SM00014">
    <property type="entry name" value="acidPPc"/>
    <property type="match status" value="1"/>
</dbReference>
<dbReference type="GO" id="GO:0006644">
    <property type="term" value="P:phospholipid metabolic process"/>
    <property type="evidence" value="ECO:0007669"/>
    <property type="project" value="InterPro"/>
</dbReference>
<feature type="compositionally biased region" description="Polar residues" evidence="6">
    <location>
        <begin position="511"/>
        <end position="532"/>
    </location>
</feature>
<evidence type="ECO:0000256" key="1">
    <source>
        <dbReference type="ARBA" id="ARBA00004141"/>
    </source>
</evidence>
<reference evidence="9" key="1">
    <citation type="submission" date="2022-07" db="EMBL/GenBank/DDBJ databases">
        <title>Draft genome sequence of Zalerion maritima ATCC 34329, a (micro)plastics degrading marine fungus.</title>
        <authorList>
            <person name="Paco A."/>
            <person name="Goncalves M.F.M."/>
            <person name="Rocha-Santos T.A.P."/>
            <person name="Alves A."/>
        </authorList>
    </citation>
    <scope>NUCLEOTIDE SEQUENCE</scope>
    <source>
        <strain evidence="9">ATCC 34329</strain>
    </source>
</reference>
<gene>
    <name evidence="9" type="ORF">MKZ38_005665</name>
</gene>
<dbReference type="InterPro" id="IPR000326">
    <property type="entry name" value="PAP2/HPO"/>
</dbReference>
<keyword evidence="4 7" id="KW-1133">Transmembrane helix</keyword>
<dbReference type="GO" id="GO:0016020">
    <property type="term" value="C:membrane"/>
    <property type="evidence" value="ECO:0007669"/>
    <property type="project" value="UniProtKB-SubCell"/>
</dbReference>
<comment type="similarity">
    <text evidence="2">Belongs to the PA-phosphatase related phosphoesterase family.</text>
</comment>
<proteinExistence type="inferred from homology"/>
<dbReference type="PANTHER" id="PTHR10165:SF154">
    <property type="entry name" value="PAP2 DOMAIN PROTEIN (AFU_ORTHOLOGUE AFUA_1G09730)"/>
    <property type="match status" value="1"/>
</dbReference>
<keyword evidence="10" id="KW-1185">Reference proteome</keyword>
<feature type="transmembrane region" description="Helical" evidence="7">
    <location>
        <begin position="196"/>
        <end position="217"/>
    </location>
</feature>
<dbReference type="GO" id="GO:0046839">
    <property type="term" value="P:phospholipid dephosphorylation"/>
    <property type="evidence" value="ECO:0007669"/>
    <property type="project" value="TreeGrafter"/>
</dbReference>
<feature type="region of interest" description="Disordered" evidence="6">
    <location>
        <begin position="1"/>
        <end position="101"/>
    </location>
</feature>
<dbReference type="PANTHER" id="PTHR10165">
    <property type="entry name" value="LIPID PHOSPHATE PHOSPHATASE"/>
    <property type="match status" value="1"/>
</dbReference>
<feature type="transmembrane region" description="Helical" evidence="7">
    <location>
        <begin position="411"/>
        <end position="433"/>
    </location>
</feature>
<dbReference type="AlphaFoldDB" id="A0AAD5WU69"/>
<feature type="domain" description="Phosphatidic acid phosphatase type 2/haloperoxidase" evidence="8">
    <location>
        <begin position="244"/>
        <end position="360"/>
    </location>
</feature>
<comment type="caution">
    <text evidence="9">The sequence shown here is derived from an EMBL/GenBank/DDBJ whole genome shotgun (WGS) entry which is preliminary data.</text>
</comment>
<accession>A0AAD5WU69</accession>
<dbReference type="Proteomes" id="UP001201980">
    <property type="component" value="Unassembled WGS sequence"/>
</dbReference>
<evidence type="ECO:0000313" key="9">
    <source>
        <dbReference type="EMBL" id="KAJ2905366.1"/>
    </source>
</evidence>
<feature type="compositionally biased region" description="Basic and acidic residues" evidence="6">
    <location>
        <begin position="67"/>
        <end position="76"/>
    </location>
</feature>
<feature type="region of interest" description="Disordered" evidence="6">
    <location>
        <begin position="509"/>
        <end position="563"/>
    </location>
</feature>
<dbReference type="GO" id="GO:0008195">
    <property type="term" value="F:phosphatidate phosphatase activity"/>
    <property type="evidence" value="ECO:0007669"/>
    <property type="project" value="TreeGrafter"/>
</dbReference>
<evidence type="ECO:0000313" key="10">
    <source>
        <dbReference type="Proteomes" id="UP001201980"/>
    </source>
</evidence>
<keyword evidence="5 7" id="KW-0472">Membrane</keyword>
<dbReference type="InterPro" id="IPR036938">
    <property type="entry name" value="PAP2/HPO_sf"/>
</dbReference>
<feature type="compositionally biased region" description="Low complexity" evidence="6">
    <location>
        <begin position="33"/>
        <end position="48"/>
    </location>
</feature>
<feature type="transmembrane region" description="Helical" evidence="7">
    <location>
        <begin position="322"/>
        <end position="343"/>
    </location>
</feature>
<feature type="transmembrane region" description="Helical" evidence="7">
    <location>
        <begin position="237"/>
        <end position="256"/>
    </location>
</feature>
<feature type="transmembrane region" description="Helical" evidence="7">
    <location>
        <begin position="145"/>
        <end position="165"/>
    </location>
</feature>
<feature type="compositionally biased region" description="Polar residues" evidence="6">
    <location>
        <begin position="77"/>
        <end position="99"/>
    </location>
</feature>
<dbReference type="InterPro" id="IPR043216">
    <property type="entry name" value="PAP-like"/>
</dbReference>
<protein>
    <recommendedName>
        <fullName evidence="8">Phosphatidic acid phosphatase type 2/haloperoxidase domain-containing protein</fullName>
    </recommendedName>
</protein>
<sequence>MPLSPLRQPQYYGEANSSTSSLVPLNPLNPIRSSAPSPSPSSSSSSSSIQIDSEDHDGAITSNSNLDSDRQAHDQTRFTTHPFQRSTLTVPTAANSTGTAPPLLPRPLFLSASVMGKQSGSSRLAHLSTSMSGNANVKKPSWKLVASYVTDWVVLLAFAIVAWVLGDIEPLKRPFSLDNETIAFPYKEKETVPVEILYITNGAVPILIVAAVALIFVPGPTVPKGTPRSLIWKRKLWELHTGWLGLILAMCAAMFVTNGLKNMFGKPRPDLISRCKPDLAKKEDFLIGAGLLVTHAICTETDTHMMDDGFRSFPSGHSSSSAAGLIYLSLFIASKFTITIPFVTPAAYPTDASFAAFPSRLPQSPPSRHVLASTSCVDDDNNDSESQAVGNISSHSRAVLAVRRQAAAPPLYLFAIALLPFFGSVFIASSRWFDYRHHAFDIFSGYLIGTLSAILGFRYYHMPISQGAGWSWGPRSVDKAFWAGLGSYSFATDKKRYYIRAGDEEDAIESSGRTFSHNDGTAQDSLSRNGSGMRTDGMSFSPKQPPKSTILEGESTSIQSRAE</sequence>
<evidence type="ECO:0000256" key="4">
    <source>
        <dbReference type="ARBA" id="ARBA00022989"/>
    </source>
</evidence>
<evidence type="ECO:0000256" key="6">
    <source>
        <dbReference type="SAM" id="MobiDB-lite"/>
    </source>
</evidence>
<dbReference type="EMBL" id="JAKWBI020000033">
    <property type="protein sequence ID" value="KAJ2905366.1"/>
    <property type="molecule type" value="Genomic_DNA"/>
</dbReference>
<evidence type="ECO:0000256" key="2">
    <source>
        <dbReference type="ARBA" id="ARBA00008816"/>
    </source>
</evidence>
<evidence type="ECO:0000256" key="5">
    <source>
        <dbReference type="ARBA" id="ARBA00023136"/>
    </source>
</evidence>
<feature type="transmembrane region" description="Helical" evidence="7">
    <location>
        <begin position="439"/>
        <end position="460"/>
    </location>
</feature>
<name>A0AAD5WU69_9PEZI</name>
<feature type="compositionally biased region" description="Polar residues" evidence="6">
    <location>
        <begin position="554"/>
        <end position="563"/>
    </location>
</feature>
<organism evidence="9 10">
    <name type="scientific">Zalerion maritima</name>
    <dbReference type="NCBI Taxonomy" id="339359"/>
    <lineage>
        <taxon>Eukaryota</taxon>
        <taxon>Fungi</taxon>
        <taxon>Dikarya</taxon>
        <taxon>Ascomycota</taxon>
        <taxon>Pezizomycotina</taxon>
        <taxon>Sordariomycetes</taxon>
        <taxon>Lulworthiomycetidae</taxon>
        <taxon>Lulworthiales</taxon>
        <taxon>Lulworthiaceae</taxon>
        <taxon>Zalerion</taxon>
    </lineage>
</organism>